<comment type="caution">
    <text evidence="1">The sequence shown here is derived from an EMBL/GenBank/DDBJ whole genome shotgun (WGS) entry which is preliminary data.</text>
</comment>
<sequence length="55" mass="6335">MLRQKKQLTLEEQALMPVIRNEWIRIALDTSPTNKQQAETAIALAYESVELEPPQ</sequence>
<gene>
    <name evidence="1" type="ORF">DA73_0400020980</name>
</gene>
<name>A0A8S9T6T6_9CYAN</name>
<dbReference type="AlphaFoldDB" id="A0A8S9T6T6"/>
<dbReference type="RefSeq" id="WP_153021562.1">
    <property type="nucleotide sequence ID" value="NZ_JHEG04000001.1"/>
</dbReference>
<keyword evidence="2" id="KW-1185">Reference proteome</keyword>
<proteinExistence type="predicted"/>
<reference evidence="1" key="1">
    <citation type="journal article" date="2015" name="Genome Announc.">
        <title>Draft Genome Sequence of Tolypothrix boutellei Strain VB521301.</title>
        <authorList>
            <person name="Chandrababunaidu M.M."/>
            <person name="Singh D."/>
            <person name="Sen D."/>
            <person name="Bhan S."/>
            <person name="Das S."/>
            <person name="Gupta A."/>
            <person name="Adhikary S.P."/>
            <person name="Tripathy S."/>
        </authorList>
    </citation>
    <scope>NUCLEOTIDE SEQUENCE</scope>
    <source>
        <strain evidence="1">VB521301</strain>
    </source>
</reference>
<accession>A0A8S9T6T6</accession>
<organism evidence="1 2">
    <name type="scientific">Tolypothrix bouteillei VB521301</name>
    <dbReference type="NCBI Taxonomy" id="1479485"/>
    <lineage>
        <taxon>Bacteria</taxon>
        <taxon>Bacillati</taxon>
        <taxon>Cyanobacteriota</taxon>
        <taxon>Cyanophyceae</taxon>
        <taxon>Nostocales</taxon>
        <taxon>Tolypothrichaceae</taxon>
        <taxon>Tolypothrix</taxon>
    </lineage>
</organism>
<dbReference type="OrthoDB" id="871648at2"/>
<dbReference type="Proteomes" id="UP000029738">
    <property type="component" value="Unassembled WGS sequence"/>
</dbReference>
<evidence type="ECO:0000313" key="1">
    <source>
        <dbReference type="EMBL" id="KAF3887687.1"/>
    </source>
</evidence>
<reference evidence="1" key="2">
    <citation type="submission" date="2019-11" db="EMBL/GenBank/DDBJ databases">
        <title>Improved Assembly of Tolypothrix boutellei genome.</title>
        <authorList>
            <person name="Sarangi A.N."/>
            <person name="Mukherjee M."/>
            <person name="Ghosh S."/>
            <person name="Singh D."/>
            <person name="Das A."/>
            <person name="Kant S."/>
            <person name="Prusty A."/>
            <person name="Tripathy S."/>
        </authorList>
    </citation>
    <scope>NUCLEOTIDE SEQUENCE</scope>
    <source>
        <strain evidence="1">VB521301</strain>
    </source>
</reference>
<evidence type="ECO:0000313" key="2">
    <source>
        <dbReference type="Proteomes" id="UP000029738"/>
    </source>
</evidence>
<dbReference type="EMBL" id="JHEG04000001">
    <property type="protein sequence ID" value="KAF3887687.1"/>
    <property type="molecule type" value="Genomic_DNA"/>
</dbReference>
<protein>
    <submittedName>
        <fullName evidence="1">Uncharacterized protein</fullName>
    </submittedName>
</protein>